<comment type="caution">
    <text evidence="2">The sequence shown here is derived from an EMBL/GenBank/DDBJ whole genome shotgun (WGS) entry which is preliminary data.</text>
</comment>
<reference evidence="2" key="1">
    <citation type="submission" date="2023-10" db="EMBL/GenBank/DDBJ databases">
        <authorList>
            <person name="Chen Y."/>
            <person name="Shah S."/>
            <person name="Dougan E. K."/>
            <person name="Thang M."/>
            <person name="Chan C."/>
        </authorList>
    </citation>
    <scope>NUCLEOTIDE SEQUENCE [LARGE SCALE GENOMIC DNA]</scope>
</reference>
<evidence type="ECO:0000256" key="1">
    <source>
        <dbReference type="SAM" id="MobiDB-lite"/>
    </source>
</evidence>
<sequence>MRAAGAARCRLAELRRAGARGEGADAEGIKACQDLLPELERLAGDLDGSPHPRRLLGQLEEHRRLVIGSLLEELRDLAGRAQRAQVAKLQHEAEVAGFFTVAAPRGAAVPAPPPMSALSAAGGGDPWAGAAPDAWSGDRLAAEEQAPPPDHGRGRGPDPDHAGQDGGGVVPGWALRNQGSAALREYVRSSTLSSRAFAFGVHVDVVLCFWRGGAGGTPAVLAATARRVLGSLARMDPRRDPRLGLGAHPGGNDRGA</sequence>
<dbReference type="EMBL" id="CAUYUJ010014606">
    <property type="protein sequence ID" value="CAK0843764.1"/>
    <property type="molecule type" value="Genomic_DNA"/>
</dbReference>
<organism evidence="2 3">
    <name type="scientific">Prorocentrum cordatum</name>
    <dbReference type="NCBI Taxonomy" id="2364126"/>
    <lineage>
        <taxon>Eukaryota</taxon>
        <taxon>Sar</taxon>
        <taxon>Alveolata</taxon>
        <taxon>Dinophyceae</taxon>
        <taxon>Prorocentrales</taxon>
        <taxon>Prorocentraceae</taxon>
        <taxon>Prorocentrum</taxon>
    </lineage>
</organism>
<feature type="compositionally biased region" description="Basic and acidic residues" evidence="1">
    <location>
        <begin position="150"/>
        <end position="163"/>
    </location>
</feature>
<accession>A0ABN9TDD9</accession>
<evidence type="ECO:0000313" key="3">
    <source>
        <dbReference type="Proteomes" id="UP001189429"/>
    </source>
</evidence>
<name>A0ABN9TDD9_9DINO</name>
<evidence type="ECO:0000313" key="2">
    <source>
        <dbReference type="EMBL" id="CAK0843764.1"/>
    </source>
</evidence>
<proteinExistence type="predicted"/>
<feature type="region of interest" description="Disordered" evidence="1">
    <location>
        <begin position="237"/>
        <end position="256"/>
    </location>
</feature>
<keyword evidence="3" id="KW-1185">Reference proteome</keyword>
<feature type="region of interest" description="Disordered" evidence="1">
    <location>
        <begin position="143"/>
        <end position="173"/>
    </location>
</feature>
<feature type="compositionally biased region" description="Gly residues" evidence="1">
    <location>
        <begin position="247"/>
        <end position="256"/>
    </location>
</feature>
<protein>
    <submittedName>
        <fullName evidence="2">Uncharacterized protein</fullName>
    </submittedName>
</protein>
<gene>
    <name evidence="2" type="ORF">PCOR1329_LOCUS38007</name>
</gene>
<dbReference type="Proteomes" id="UP001189429">
    <property type="component" value="Unassembled WGS sequence"/>
</dbReference>